<protein>
    <submittedName>
        <fullName evidence="1">Uncharacterized protein</fullName>
    </submittedName>
</protein>
<name>A0A852R8U2_9ACTN</name>
<gene>
    <name evidence="1" type="ORF">BJ958_000953</name>
</gene>
<accession>A0A852R8U2</accession>
<organism evidence="1 2">
    <name type="scientific">Nocardioides kongjuensis</name>
    <dbReference type="NCBI Taxonomy" id="349522"/>
    <lineage>
        <taxon>Bacteria</taxon>
        <taxon>Bacillati</taxon>
        <taxon>Actinomycetota</taxon>
        <taxon>Actinomycetes</taxon>
        <taxon>Propionibacteriales</taxon>
        <taxon>Nocardioidaceae</taxon>
        <taxon>Nocardioides</taxon>
    </lineage>
</organism>
<dbReference type="AlphaFoldDB" id="A0A852R8U2"/>
<evidence type="ECO:0000313" key="2">
    <source>
        <dbReference type="Proteomes" id="UP000582231"/>
    </source>
</evidence>
<proteinExistence type="predicted"/>
<dbReference type="RefSeq" id="WP_179725784.1">
    <property type="nucleotide sequence ID" value="NZ_BAABEF010000001.1"/>
</dbReference>
<keyword evidence="2" id="KW-1185">Reference proteome</keyword>
<sequence length="312" mass="34139">MGADLAGEALRTAALARWAWRSEIKHQVVNTDIDGLLTGALLHHEFDWPIIGFSDTAHSWIDSRVPTPLNLRETTWVDLDMCVPGSRSISQHVVSNTAAEAELVTAFAESVNANLLVGRHRLDRYTDKYPYGTFQWVAWLVGNDLGTSTGDAIASGLAWMPDGGAFSLSNFRSNCLDWAITKMQGSSLAPIASGDAATAVEHVRQAESYLRRKSGVLSGWSRTHQWSMPRGSVGGLAAPFAHAPVQALLDAITELYGWKPAVIPTRYKPFSALWQAGRQPPGWPHSANRREVVSVAVTSRNGWCWTENNPPL</sequence>
<dbReference type="EMBL" id="JACCBF010000001">
    <property type="protein sequence ID" value="NYD29407.1"/>
    <property type="molecule type" value="Genomic_DNA"/>
</dbReference>
<reference evidence="1 2" key="1">
    <citation type="submission" date="2020-07" db="EMBL/GenBank/DDBJ databases">
        <title>Sequencing the genomes of 1000 actinobacteria strains.</title>
        <authorList>
            <person name="Klenk H.-P."/>
        </authorList>
    </citation>
    <scope>NUCLEOTIDE SEQUENCE [LARGE SCALE GENOMIC DNA]</scope>
    <source>
        <strain evidence="1 2">DSM 19082</strain>
    </source>
</reference>
<evidence type="ECO:0000313" key="1">
    <source>
        <dbReference type="EMBL" id="NYD29407.1"/>
    </source>
</evidence>
<dbReference type="Proteomes" id="UP000582231">
    <property type="component" value="Unassembled WGS sequence"/>
</dbReference>
<comment type="caution">
    <text evidence="1">The sequence shown here is derived from an EMBL/GenBank/DDBJ whole genome shotgun (WGS) entry which is preliminary data.</text>
</comment>